<keyword evidence="1" id="KW-0812">Transmembrane</keyword>
<dbReference type="Proteomes" id="UP000297452">
    <property type="component" value="Unassembled WGS sequence"/>
</dbReference>
<feature type="transmembrane region" description="Helical" evidence="1">
    <location>
        <begin position="48"/>
        <end position="80"/>
    </location>
</feature>
<gene>
    <name evidence="2" type="ORF">BOTNAR_0034g00050</name>
</gene>
<sequence length="167" mass="18954">MSPINVIWHCKARIPLSTSPQNSTVPPHSDNWHCSSHLEHIPSASEEFWYNFLIIMAWTVIGITVIGSFIAILSAIFVFIKAIKENQEWENSIKAKSKQLLAEENDMKTKSKRLLVETERKDGGIKAECQSLLTKDSGPTWICETGRGGWELTMNGRHVSDPEERYI</sequence>
<evidence type="ECO:0000313" key="2">
    <source>
        <dbReference type="EMBL" id="TGO67846.1"/>
    </source>
</evidence>
<keyword evidence="1" id="KW-1133">Transmembrane helix</keyword>
<accession>A0A4Z1J2N6</accession>
<keyword evidence="1" id="KW-0472">Membrane</keyword>
<evidence type="ECO:0000313" key="3">
    <source>
        <dbReference type="Proteomes" id="UP000297452"/>
    </source>
</evidence>
<comment type="caution">
    <text evidence="2">The sequence shown here is derived from an EMBL/GenBank/DDBJ whole genome shotgun (WGS) entry which is preliminary data.</text>
</comment>
<reference evidence="2 3" key="1">
    <citation type="submission" date="2017-12" db="EMBL/GenBank/DDBJ databases">
        <title>Comparative genomics of Botrytis spp.</title>
        <authorList>
            <person name="Valero-Jimenez C.A."/>
            <person name="Tapia P."/>
            <person name="Veloso J."/>
            <person name="Silva-Moreno E."/>
            <person name="Staats M."/>
            <person name="Valdes J.H."/>
            <person name="Van Kan J.A.L."/>
        </authorList>
    </citation>
    <scope>NUCLEOTIDE SEQUENCE [LARGE SCALE GENOMIC DNA]</scope>
    <source>
        <strain evidence="2 3">MUCL2120</strain>
    </source>
</reference>
<protein>
    <submittedName>
        <fullName evidence="2">Uncharacterized protein</fullName>
    </submittedName>
</protein>
<name>A0A4Z1J2N6_9HELO</name>
<dbReference type="OrthoDB" id="3511969at2759"/>
<keyword evidence="3" id="KW-1185">Reference proteome</keyword>
<proteinExistence type="predicted"/>
<dbReference type="AlphaFoldDB" id="A0A4Z1J2N6"/>
<dbReference type="EMBL" id="PQXJ01000034">
    <property type="protein sequence ID" value="TGO67846.1"/>
    <property type="molecule type" value="Genomic_DNA"/>
</dbReference>
<evidence type="ECO:0000256" key="1">
    <source>
        <dbReference type="SAM" id="Phobius"/>
    </source>
</evidence>
<organism evidence="2 3">
    <name type="scientific">Botryotinia narcissicola</name>
    <dbReference type="NCBI Taxonomy" id="278944"/>
    <lineage>
        <taxon>Eukaryota</taxon>
        <taxon>Fungi</taxon>
        <taxon>Dikarya</taxon>
        <taxon>Ascomycota</taxon>
        <taxon>Pezizomycotina</taxon>
        <taxon>Leotiomycetes</taxon>
        <taxon>Helotiales</taxon>
        <taxon>Sclerotiniaceae</taxon>
        <taxon>Botryotinia</taxon>
    </lineage>
</organism>